<sequence length="84" mass="9623">MINSHAGYRSSAITENEIERGTLLPKYLNSEFIAEGYRHADMYVHFFTKCCHLAESRAEKEKGVDKKQVGKVSAERNQERVCTN</sequence>
<feature type="region of interest" description="Disordered" evidence="1">
    <location>
        <begin position="58"/>
        <end position="84"/>
    </location>
</feature>
<reference evidence="2 3" key="1">
    <citation type="submission" date="2016-03" db="EMBL/GenBank/DDBJ databases">
        <title>Trachymyrmex septentrionalis WGS genome.</title>
        <authorList>
            <person name="Nygaard S."/>
            <person name="Hu H."/>
            <person name="Boomsma J."/>
            <person name="Zhang G."/>
        </authorList>
    </citation>
    <scope>NUCLEOTIDE SEQUENCE [LARGE SCALE GENOMIC DNA]</scope>
    <source>
        <strain evidence="2">Tsep2-gDNA-1</strain>
        <tissue evidence="2">Whole body</tissue>
    </source>
</reference>
<organism evidence="2 3">
    <name type="scientific">Trachymyrmex septentrionalis</name>
    <dbReference type="NCBI Taxonomy" id="34720"/>
    <lineage>
        <taxon>Eukaryota</taxon>
        <taxon>Metazoa</taxon>
        <taxon>Ecdysozoa</taxon>
        <taxon>Arthropoda</taxon>
        <taxon>Hexapoda</taxon>
        <taxon>Insecta</taxon>
        <taxon>Pterygota</taxon>
        <taxon>Neoptera</taxon>
        <taxon>Endopterygota</taxon>
        <taxon>Hymenoptera</taxon>
        <taxon>Apocrita</taxon>
        <taxon>Aculeata</taxon>
        <taxon>Formicoidea</taxon>
        <taxon>Formicidae</taxon>
        <taxon>Myrmicinae</taxon>
        <taxon>Trachymyrmex</taxon>
    </lineage>
</organism>
<evidence type="ECO:0000313" key="2">
    <source>
        <dbReference type="EMBL" id="KYN41403.1"/>
    </source>
</evidence>
<name>A0A195FLV6_9HYME</name>
<dbReference type="AlphaFoldDB" id="A0A195FLV6"/>
<dbReference type="EMBL" id="KQ981490">
    <property type="protein sequence ID" value="KYN41403.1"/>
    <property type="molecule type" value="Genomic_DNA"/>
</dbReference>
<evidence type="ECO:0000256" key="1">
    <source>
        <dbReference type="SAM" id="MobiDB-lite"/>
    </source>
</evidence>
<protein>
    <submittedName>
        <fullName evidence="2">Uncharacterized protein</fullName>
    </submittedName>
</protein>
<evidence type="ECO:0000313" key="3">
    <source>
        <dbReference type="Proteomes" id="UP000078541"/>
    </source>
</evidence>
<proteinExistence type="predicted"/>
<keyword evidence="3" id="KW-1185">Reference proteome</keyword>
<dbReference type="Proteomes" id="UP000078541">
    <property type="component" value="Unassembled WGS sequence"/>
</dbReference>
<gene>
    <name evidence="2" type="ORF">ALC56_04555</name>
</gene>
<accession>A0A195FLV6</accession>